<dbReference type="InterPro" id="IPR001368">
    <property type="entry name" value="TNFR/NGFR_Cys_rich_reg"/>
</dbReference>
<keyword evidence="4" id="KW-1185">Reference proteome</keyword>
<dbReference type="GO" id="GO:0005524">
    <property type="term" value="F:ATP binding"/>
    <property type="evidence" value="ECO:0007669"/>
    <property type="project" value="InterPro"/>
</dbReference>
<reference evidence="3" key="1">
    <citation type="submission" date="2013-04" db="EMBL/GenBank/DDBJ databases">
        <title>The Genome Sequence of Fonticula alba ATCC 38817.</title>
        <authorList>
            <consortium name="The Broad Institute Genomics Platform"/>
            <person name="Russ C."/>
            <person name="Cuomo C."/>
            <person name="Burger G."/>
            <person name="Gray M.W."/>
            <person name="Holland P.W.H."/>
            <person name="King N."/>
            <person name="Lang F.B.F."/>
            <person name="Roger A.J."/>
            <person name="Ruiz-Trillo I."/>
            <person name="Brown M."/>
            <person name="Walker B."/>
            <person name="Young S."/>
            <person name="Zeng Q."/>
            <person name="Gargeya S."/>
            <person name="Fitzgerald M."/>
            <person name="Haas B."/>
            <person name="Abouelleil A."/>
            <person name="Allen A.W."/>
            <person name="Alvarado L."/>
            <person name="Arachchi H.M."/>
            <person name="Berlin A.M."/>
            <person name="Chapman S.B."/>
            <person name="Gainer-Dewar J."/>
            <person name="Goldberg J."/>
            <person name="Griggs A."/>
            <person name="Gujja S."/>
            <person name="Hansen M."/>
            <person name="Howarth C."/>
            <person name="Imamovic A."/>
            <person name="Ireland A."/>
            <person name="Larimer J."/>
            <person name="McCowan C."/>
            <person name="Murphy C."/>
            <person name="Pearson M."/>
            <person name="Poon T.W."/>
            <person name="Priest M."/>
            <person name="Roberts A."/>
            <person name="Saif S."/>
            <person name="Shea T."/>
            <person name="Sisk P."/>
            <person name="Sykes S."/>
            <person name="Wortman J."/>
            <person name="Nusbaum C."/>
            <person name="Birren B."/>
        </authorList>
    </citation>
    <scope>NUCLEOTIDE SEQUENCE [LARGE SCALE GENOMIC DNA]</scope>
    <source>
        <strain evidence="3">ATCC 38817</strain>
    </source>
</reference>
<dbReference type="OrthoDB" id="430044at2759"/>
<dbReference type="SUPFAM" id="SSF56112">
    <property type="entry name" value="Protein kinase-like (PK-like)"/>
    <property type="match status" value="1"/>
</dbReference>
<dbReference type="InterPro" id="IPR011009">
    <property type="entry name" value="Kinase-like_dom_sf"/>
</dbReference>
<dbReference type="GeneID" id="20529793"/>
<dbReference type="CDD" id="cd14014">
    <property type="entry name" value="STKc_PknB_like"/>
    <property type="match status" value="1"/>
</dbReference>
<dbReference type="SMART" id="SM00220">
    <property type="entry name" value="S_TKc"/>
    <property type="match status" value="1"/>
</dbReference>
<dbReference type="eggNOG" id="KOG3525">
    <property type="taxonomic scope" value="Eukaryota"/>
</dbReference>
<evidence type="ECO:0000259" key="2">
    <source>
        <dbReference type="PROSITE" id="PS50011"/>
    </source>
</evidence>
<evidence type="ECO:0000313" key="4">
    <source>
        <dbReference type="Proteomes" id="UP000030693"/>
    </source>
</evidence>
<dbReference type="PROSITE" id="PS50011">
    <property type="entry name" value="PROTEIN_KINASE_DOM"/>
    <property type="match status" value="1"/>
</dbReference>
<keyword evidence="1" id="KW-1133">Transmembrane helix</keyword>
<dbReference type="PROSITE" id="PS00108">
    <property type="entry name" value="PROTEIN_KINASE_ST"/>
    <property type="match status" value="1"/>
</dbReference>
<dbReference type="CDD" id="cd00064">
    <property type="entry name" value="FU"/>
    <property type="match status" value="6"/>
</dbReference>
<dbReference type="SMART" id="SM00208">
    <property type="entry name" value="TNFR"/>
    <property type="match status" value="4"/>
</dbReference>
<dbReference type="GO" id="GO:0004672">
    <property type="term" value="F:protein kinase activity"/>
    <property type="evidence" value="ECO:0007669"/>
    <property type="project" value="InterPro"/>
</dbReference>
<dbReference type="Pfam" id="PF00069">
    <property type="entry name" value="Pkinase"/>
    <property type="match status" value="1"/>
</dbReference>
<dbReference type="OMA" id="HAHELIM"/>
<dbReference type="Gene3D" id="1.10.510.10">
    <property type="entry name" value="Transferase(Phosphotransferase) domain 1"/>
    <property type="match status" value="1"/>
</dbReference>
<dbReference type="EMBL" id="KB932208">
    <property type="protein sequence ID" value="KCV68772.1"/>
    <property type="molecule type" value="Genomic_DNA"/>
</dbReference>
<organism evidence="3">
    <name type="scientific">Fonticula alba</name>
    <name type="common">Slime mold</name>
    <dbReference type="NCBI Taxonomy" id="691883"/>
    <lineage>
        <taxon>Eukaryota</taxon>
        <taxon>Rotosphaerida</taxon>
        <taxon>Fonticulaceae</taxon>
        <taxon>Fonticula</taxon>
    </lineage>
</organism>
<evidence type="ECO:0000256" key="1">
    <source>
        <dbReference type="SAM" id="Phobius"/>
    </source>
</evidence>
<keyword evidence="1" id="KW-0812">Transmembrane</keyword>
<dbReference type="PANTHER" id="PTHR45756:SF1">
    <property type="entry name" value="PROTEIN KINASE DOMAIN CONTAINING PROTEIN"/>
    <property type="match status" value="1"/>
</dbReference>
<dbReference type="InterPro" id="IPR000719">
    <property type="entry name" value="Prot_kinase_dom"/>
</dbReference>
<feature type="domain" description="Protein kinase" evidence="2">
    <location>
        <begin position="1522"/>
        <end position="1805"/>
    </location>
</feature>
<keyword evidence="3" id="KW-0808">Transferase</keyword>
<dbReference type="PANTHER" id="PTHR45756">
    <property type="entry name" value="PALMITOYLTRANSFERASE"/>
    <property type="match status" value="1"/>
</dbReference>
<dbReference type="InterPro" id="IPR009030">
    <property type="entry name" value="Growth_fac_rcpt_cys_sf"/>
</dbReference>
<sequence length="1812" mass="189273">MAKLWRADIHNRQATWRPVITPAGVNPMEADFMSLIVDLNGPRWILAVGHVGLLEPDLFRCDPDSSIVCDREDFLLGTSLGWMCSPGRQASPFADDERLCGACGDGFYLDRPARLCRPCPKGCTSCSGTECFQCQAPLLTEQAPAGGGVNCVSACSPGFTELAGVCQRNAGPSATLYSLTERPTINSSSSAGLTILALGSTHLTLDPRDFGTPSLSARALSTPSAAREGVLFFIPDARTLWMPAAAASDPSRPPLEEITLFPGFPSAGVASYTEIGPLLLPSEAVLPFAMCTGQEELLLGALSCSLLPEPDGTSRAVCLGVPAPMPQYVVSRPCRMVRRIGDRHVLAYLDGNRAALYFFDESWRLLDIAGRTQDGLLLPRVLAPVGPRSLPDLGDPTDWFVQTNLSGQATALPLDLLEGDARRQALANRLFASHTVFGTPVLLRTAGPHGPGRHAHELIMTRVLPSGHWEAFSAPGDMLPSGRTVDLPTLRHNLGQVPIGLGGGPSRFQSLEIDGLPEFPAALLLVTERFLAVAFFRCLAVAGPCSLLPATFLPLGRLITGLSSMDVIQSPGQPAQDPTAILAMALLAKTSLGMVEMRIEYSCPSETFGPTCLPCHPSCRECSGPGSDSCTACRAAMPDDPAICLSACPPGLILDPQALCRCPGSCLRCDPVTGPGGGYRCGMCQAGWAVGSPNSTLCQPCHSTCLECAVPDSMHACTGCRPGTYLHQGSCASACPLGLWPDDQTAECRACPAGCVSCMSDGMCESCAGGFFLDGNGQCARCDASCMACSRADACEACRPGLIFLQPDEHVASLCGSTCGPGEYPGVDRCAACHESCDLCAERADMCQVCGDGFRWATGPPAAGRTGPCVACPAGCASCTADRCYSCAPGLLLSWDGVCLAACPESTHGTDESCQPCDPSCLACAGPGPDQCTTCAPGLELLEVSALVGTCESHCPEGQYRDLASGACAACHSACATCNGPSDRDCWRCRDALLQDGDCVQHCAAKHVAVGDRCLRCHASCDRCAGVRSTECLPSCAGGLFALPAGQSPMRCVSSCPVGYSTMGSGCAKCQDHCASCPASRDVCALCDRGWLLESPDCVASCSAGSSPQGNICMVCHDSCGTCFGPGPGHCLTCGDHAPLQMDTHCFGTCPEGAFQAGHECLACSAVCASCSGPRSTDCTGCAPGQALYAGTCLASCPEGHFAEGGICRPCDQACRRCDRAGSCTACSEPLLLQADGECVASCPAGWLACHPSGRCEPCPEHCAECVPAGAQCMAVCQSCRPGFQLSDGQCVDGCPAGEFLDPSSGICAPCQWPCLTCGKAAERCTACAPDSGHLMPESGTCVPACGAGFAAVRGVCQACPSGCEQCTAGPGQAGCKWAADGTPSCPGVATCDACHAGGLLLEGTSCVGVCPPGWYPDRESVPAGCRPCHKGCLECDGPGASDCARAPGSGATRIGLAIGLAVGLLVVLVLLAVLAVLCVRHRRRAMMLAKGPDTEDATMLNTILELALPGAILVNVDMDFRRLDMTLGAGGQASVYAAQSVGPGIIGRLGCPETVAVKRMKAETMRPVDVSLFQNEVALMWLLREHRNIVRVYGYSEMPPAIVMERFDTDLKTLLHSAVALTDRQLADIIRQWASGMEAMHAHGVAHCDLKPANVFVRMHDDGMWHVALGDLGTSRNLSAERSSALVNSFPELNAMSVPYASPELLRAFRQGVPLDRGAFLPADIYAAGIMLWECLTRSTSWSGLSMEVIMEAVCQENARPPVEQLPAEGPFVHARDLVEAAWQLDAQRRPDAGTFRQQCSMYFVAAGGLD</sequence>
<dbReference type="InterPro" id="IPR008271">
    <property type="entry name" value="Ser/Thr_kinase_AS"/>
</dbReference>
<keyword evidence="1" id="KW-0472">Membrane</keyword>
<gene>
    <name evidence="3" type="ORF">H696_05068</name>
</gene>
<dbReference type="SMART" id="SM00261">
    <property type="entry name" value="FU"/>
    <property type="match status" value="16"/>
</dbReference>
<accession>A0A058Z5G0</accession>
<feature type="transmembrane region" description="Helical" evidence="1">
    <location>
        <begin position="1455"/>
        <end position="1480"/>
    </location>
</feature>
<dbReference type="eggNOG" id="KOG0193">
    <property type="taxonomic scope" value="Eukaryota"/>
</dbReference>
<dbReference type="SUPFAM" id="SSF57184">
    <property type="entry name" value="Growth factor receptor domain"/>
    <property type="match status" value="8"/>
</dbReference>
<dbReference type="Gene3D" id="2.10.220.10">
    <property type="entry name" value="Hormone Receptor, Insulin-like Growth Factor Receptor 1, Chain A, domain 2"/>
    <property type="match status" value="12"/>
</dbReference>
<dbReference type="InterPro" id="IPR000742">
    <property type="entry name" value="EGF"/>
</dbReference>
<dbReference type="Proteomes" id="UP000030693">
    <property type="component" value="Unassembled WGS sequence"/>
</dbReference>
<dbReference type="RefSeq" id="XP_009497204.1">
    <property type="nucleotide sequence ID" value="XM_009498929.1"/>
</dbReference>
<evidence type="ECO:0000313" key="3">
    <source>
        <dbReference type="EMBL" id="KCV68772.1"/>
    </source>
</evidence>
<dbReference type="InterPro" id="IPR006212">
    <property type="entry name" value="Furin_repeat"/>
</dbReference>
<proteinExistence type="predicted"/>
<keyword evidence="3" id="KW-0418">Kinase</keyword>
<dbReference type="SMART" id="SM00181">
    <property type="entry name" value="EGF"/>
    <property type="match status" value="10"/>
</dbReference>
<dbReference type="InterPro" id="IPR053215">
    <property type="entry name" value="TKL_Ser/Thr_kinase"/>
</dbReference>
<name>A0A058Z5G0_FONAL</name>
<protein>
    <submittedName>
        <fullName evidence="3">TKL protein kinase</fullName>
    </submittedName>
</protein>